<dbReference type="InterPro" id="IPR029044">
    <property type="entry name" value="Nucleotide-diphossugar_trans"/>
</dbReference>
<dbReference type="GO" id="GO:0016757">
    <property type="term" value="F:glycosyltransferase activity"/>
    <property type="evidence" value="ECO:0007669"/>
    <property type="project" value="UniProtKB-KW"/>
</dbReference>
<keyword evidence="5" id="KW-1185">Reference proteome</keyword>
<dbReference type="Gene3D" id="3.90.550.10">
    <property type="entry name" value="Spore Coat Polysaccharide Biosynthesis Protein SpsA, Chain A"/>
    <property type="match status" value="1"/>
</dbReference>
<dbReference type="Pfam" id="PF00535">
    <property type="entry name" value="Glycos_transf_2"/>
    <property type="match status" value="1"/>
</dbReference>
<dbReference type="Proteomes" id="UP001589832">
    <property type="component" value="Unassembled WGS sequence"/>
</dbReference>
<comment type="caution">
    <text evidence="4">The sequence shown here is derived from an EMBL/GenBank/DDBJ whole genome shotgun (WGS) entry which is preliminary data.</text>
</comment>
<protein>
    <submittedName>
        <fullName evidence="4">Glycosyltransferase</fullName>
        <ecNumber evidence="4">2.4.-.-</ecNumber>
    </submittedName>
</protein>
<sequence>MKLSIIIPLYNSGHFLNKCIESLLNQDLDSKDYEILIINDGSTDNSLEVALKFEEKYSNINVHTKTNGGVGSARNLGLSLSKGDYIYFIDPDDFIAPNVLKSILDAAQNNSLDILTFLSRKITDSKLFNVTPETENIALSKISTGIDYIAENRFQNEVWWYVIKRSFITNSNIKFIEDRWMEDAIITAQLFIAAERMAKLSLDAHRHLIVEGSAMTSKEPLHYLKVIDDNRNAAIVFEALIEDLESENANPNCIKRLRTRQQSFVFFMMVRMLKSTIKLNEVKKVINDLSKTSAYPMNAFVGEDYSGISYSILVKLFNKKGLFFILFRLLNPLLRK</sequence>
<organism evidence="4 5">
    <name type="scientific">Winogradskyella pulchriflava</name>
    <dbReference type="NCBI Taxonomy" id="1110688"/>
    <lineage>
        <taxon>Bacteria</taxon>
        <taxon>Pseudomonadati</taxon>
        <taxon>Bacteroidota</taxon>
        <taxon>Flavobacteriia</taxon>
        <taxon>Flavobacteriales</taxon>
        <taxon>Flavobacteriaceae</taxon>
        <taxon>Winogradskyella</taxon>
    </lineage>
</organism>
<reference evidence="4 5" key="1">
    <citation type="submission" date="2024-09" db="EMBL/GenBank/DDBJ databases">
        <authorList>
            <person name="Sun Q."/>
            <person name="Mori K."/>
        </authorList>
    </citation>
    <scope>NUCLEOTIDE SEQUENCE [LARGE SCALE GENOMIC DNA]</scope>
    <source>
        <strain evidence="4 5">NCAIM B.02481</strain>
    </source>
</reference>
<proteinExistence type="predicted"/>
<dbReference type="RefSeq" id="WP_386061822.1">
    <property type="nucleotide sequence ID" value="NZ_JBHLTQ010000003.1"/>
</dbReference>
<dbReference type="SUPFAM" id="SSF53448">
    <property type="entry name" value="Nucleotide-diphospho-sugar transferases"/>
    <property type="match status" value="1"/>
</dbReference>
<keyword evidence="2 4" id="KW-0808">Transferase</keyword>
<evidence type="ECO:0000313" key="4">
    <source>
        <dbReference type="EMBL" id="MFC0604358.1"/>
    </source>
</evidence>
<evidence type="ECO:0000256" key="1">
    <source>
        <dbReference type="ARBA" id="ARBA00022676"/>
    </source>
</evidence>
<evidence type="ECO:0000259" key="3">
    <source>
        <dbReference type="Pfam" id="PF00535"/>
    </source>
</evidence>
<gene>
    <name evidence="4" type="ORF">ACFFGA_07325</name>
</gene>
<dbReference type="EC" id="2.4.-.-" evidence="4"/>
<feature type="domain" description="Glycosyltransferase 2-like" evidence="3">
    <location>
        <begin position="4"/>
        <end position="134"/>
    </location>
</feature>
<accession>A0ABV6Q7W6</accession>
<dbReference type="InterPro" id="IPR001173">
    <property type="entry name" value="Glyco_trans_2-like"/>
</dbReference>
<keyword evidence="1 4" id="KW-0328">Glycosyltransferase</keyword>
<dbReference type="EMBL" id="JBHLTQ010000003">
    <property type="protein sequence ID" value="MFC0604358.1"/>
    <property type="molecule type" value="Genomic_DNA"/>
</dbReference>
<evidence type="ECO:0000256" key="2">
    <source>
        <dbReference type="ARBA" id="ARBA00022679"/>
    </source>
</evidence>
<dbReference type="PANTHER" id="PTHR22916:SF51">
    <property type="entry name" value="GLYCOSYLTRANSFERASE EPSH-RELATED"/>
    <property type="match status" value="1"/>
</dbReference>
<name>A0ABV6Q7W6_9FLAO</name>
<dbReference type="PANTHER" id="PTHR22916">
    <property type="entry name" value="GLYCOSYLTRANSFERASE"/>
    <property type="match status" value="1"/>
</dbReference>
<evidence type="ECO:0000313" key="5">
    <source>
        <dbReference type="Proteomes" id="UP001589832"/>
    </source>
</evidence>
<dbReference type="CDD" id="cd00761">
    <property type="entry name" value="Glyco_tranf_GTA_type"/>
    <property type="match status" value="1"/>
</dbReference>